<dbReference type="RefSeq" id="WP_271416757.1">
    <property type="nucleotide sequence ID" value="NZ_BAAATN010000023.1"/>
</dbReference>
<evidence type="ECO:0000256" key="1">
    <source>
        <dbReference type="SAM" id="MobiDB-lite"/>
    </source>
</evidence>
<dbReference type="Proteomes" id="UP001595855">
    <property type="component" value="Unassembled WGS sequence"/>
</dbReference>
<gene>
    <name evidence="2" type="ORF">ACFPRC_18995</name>
</gene>
<accession>A0ABV9WXK0</accession>
<name>A0ABV9WXK0_9ACTN</name>
<evidence type="ECO:0008006" key="4">
    <source>
        <dbReference type="Google" id="ProtNLM"/>
    </source>
</evidence>
<organism evidence="2 3">
    <name type="scientific">Streptomyces lienomycini</name>
    <dbReference type="NCBI Taxonomy" id="284035"/>
    <lineage>
        <taxon>Bacteria</taxon>
        <taxon>Bacillati</taxon>
        <taxon>Actinomycetota</taxon>
        <taxon>Actinomycetes</taxon>
        <taxon>Kitasatosporales</taxon>
        <taxon>Streptomycetaceae</taxon>
        <taxon>Streptomyces</taxon>
    </lineage>
</organism>
<dbReference type="EMBL" id="JBHSJO010000001">
    <property type="protein sequence ID" value="MFC5016949.1"/>
    <property type="molecule type" value="Genomic_DNA"/>
</dbReference>
<evidence type="ECO:0000313" key="3">
    <source>
        <dbReference type="Proteomes" id="UP001595855"/>
    </source>
</evidence>
<evidence type="ECO:0000313" key="2">
    <source>
        <dbReference type="EMBL" id="MFC5016949.1"/>
    </source>
</evidence>
<sequence length="119" mass="13228">MSTTPFDGRRITPRRLGAAAVVYGVFVTGWYLGQPVTPDCHADQAAVDRAAKQYEPDPPSEPMRRPEPIPTPAPSAFPDAYTFDRSYSTTLTVTSYAVTCTNDTSERPRLRAWFGGDWR</sequence>
<protein>
    <recommendedName>
        <fullName evidence="4">Secreted protein</fullName>
    </recommendedName>
</protein>
<feature type="region of interest" description="Disordered" evidence="1">
    <location>
        <begin position="51"/>
        <end position="78"/>
    </location>
</feature>
<reference evidence="3" key="1">
    <citation type="journal article" date="2019" name="Int. J. Syst. Evol. Microbiol.">
        <title>The Global Catalogue of Microorganisms (GCM) 10K type strain sequencing project: providing services to taxonomists for standard genome sequencing and annotation.</title>
        <authorList>
            <consortium name="The Broad Institute Genomics Platform"/>
            <consortium name="The Broad Institute Genome Sequencing Center for Infectious Disease"/>
            <person name="Wu L."/>
            <person name="Ma J."/>
        </authorList>
    </citation>
    <scope>NUCLEOTIDE SEQUENCE [LARGE SCALE GENOMIC DNA]</scope>
    <source>
        <strain evidence="3">CGMCC 4.1542</strain>
    </source>
</reference>
<comment type="caution">
    <text evidence="2">The sequence shown here is derived from an EMBL/GenBank/DDBJ whole genome shotgun (WGS) entry which is preliminary data.</text>
</comment>
<proteinExistence type="predicted"/>
<keyword evidence="3" id="KW-1185">Reference proteome</keyword>